<evidence type="ECO:0000259" key="6">
    <source>
        <dbReference type="PROSITE" id="PS50888"/>
    </source>
</evidence>
<dbReference type="PaxDb" id="4097-A0A1S4D3T7"/>
<dbReference type="GeneID" id="107825663"/>
<feature type="coiled-coil region" evidence="5">
    <location>
        <begin position="160"/>
        <end position="187"/>
    </location>
</feature>
<dbReference type="OMA" id="DMNIMSF"/>
<dbReference type="GO" id="GO:0080090">
    <property type="term" value="P:regulation of primary metabolic process"/>
    <property type="evidence" value="ECO:0007669"/>
    <property type="project" value="UniProtKB-ARBA"/>
</dbReference>
<keyword evidence="4" id="KW-0539">Nucleus</keyword>
<dbReference type="InterPro" id="IPR054502">
    <property type="entry name" value="bHLH-TF_ACT-like_plant"/>
</dbReference>
<dbReference type="Pfam" id="PF00010">
    <property type="entry name" value="HLH"/>
    <property type="match status" value="1"/>
</dbReference>
<reference evidence="8" key="1">
    <citation type="journal article" date="2014" name="Nat. Commun.">
        <title>The tobacco genome sequence and its comparison with those of tomato and potato.</title>
        <authorList>
            <person name="Sierro N."/>
            <person name="Battey J.N."/>
            <person name="Ouadi S."/>
            <person name="Bakaher N."/>
            <person name="Bovet L."/>
            <person name="Willig A."/>
            <person name="Goepfert S."/>
            <person name="Peitsch M.C."/>
            <person name="Ivanov N.V."/>
        </authorList>
    </citation>
    <scope>NUCLEOTIDE SEQUENCE [LARGE SCALE GENOMIC DNA]</scope>
</reference>
<sequence length="301" mass="33802">MAKDGMDYDGLSHQGSMESIDDFLLEDDFFNPNLIILSEMYSTLTPYFNSTSLSSCIIEENVQKALISPPSSSSSSSCSEVLISFSMPTKRDVEKSYFDPLTHHFEESTGNNNNIYKKNYVEAGDHAILERKRRQKLTQLFISLSKILPGLKKMDKASLLGDTIQYMKELQQRVKVLEKEIKNNPSKRSLAAKVPSDVSLSEGSDYSSNEEDIVPEINVRISDKSALIDIYCNKQGGVVGRILSEMERLHLSVRDMNIMSFSRTSLDISVVAEMENGFDVNVEDIVKALQSKLSGEIHYIV</sequence>
<dbReference type="InterPro" id="IPR002912">
    <property type="entry name" value="ACT_dom"/>
</dbReference>
<accession>A0A1S4D3T7</accession>
<dbReference type="InterPro" id="IPR036638">
    <property type="entry name" value="HLH_DNA-bd_sf"/>
</dbReference>
<dbReference type="InterPro" id="IPR011598">
    <property type="entry name" value="bHLH_dom"/>
</dbReference>
<dbReference type="KEGG" id="nta:107825663"/>
<dbReference type="GO" id="GO:0005634">
    <property type="term" value="C:nucleus"/>
    <property type="evidence" value="ECO:0007669"/>
    <property type="project" value="UniProtKB-SubCell"/>
</dbReference>
<dbReference type="PROSITE" id="PS51671">
    <property type="entry name" value="ACT"/>
    <property type="match status" value="1"/>
</dbReference>
<dbReference type="STRING" id="4097.A0A1S4D3T7"/>
<evidence type="ECO:0000313" key="8">
    <source>
        <dbReference type="Proteomes" id="UP000790787"/>
    </source>
</evidence>
<dbReference type="AlphaFoldDB" id="A0A1S4D3T7"/>
<dbReference type="Pfam" id="PF22754">
    <property type="entry name" value="bHLH-TF_ACT-like_plant"/>
    <property type="match status" value="1"/>
</dbReference>
<dbReference type="SMART" id="SM00353">
    <property type="entry name" value="HLH"/>
    <property type="match status" value="1"/>
</dbReference>
<dbReference type="RefSeq" id="XP_016508031.1">
    <property type="nucleotide sequence ID" value="XM_016652545.2"/>
</dbReference>
<dbReference type="PANTHER" id="PTHR45959">
    <property type="entry name" value="BHLH TRANSCRIPTION FACTOR"/>
    <property type="match status" value="1"/>
</dbReference>
<gene>
    <name evidence="9" type="primary">LOC107825663</name>
</gene>
<dbReference type="RefSeq" id="XP_016508031.1">
    <property type="nucleotide sequence ID" value="XM_016652545.1"/>
</dbReference>
<feature type="domain" description="BHLH" evidence="6">
    <location>
        <begin position="121"/>
        <end position="170"/>
    </location>
</feature>
<name>A0A1S4D3T7_TOBAC</name>
<proteinExistence type="predicted"/>
<dbReference type="Proteomes" id="UP000790787">
    <property type="component" value="Chromosome 4"/>
</dbReference>
<evidence type="ECO:0000256" key="1">
    <source>
        <dbReference type="ARBA" id="ARBA00004123"/>
    </source>
</evidence>
<evidence type="ECO:0000259" key="7">
    <source>
        <dbReference type="PROSITE" id="PS51671"/>
    </source>
</evidence>
<feature type="domain" description="ACT" evidence="7">
    <location>
        <begin position="227"/>
        <end position="301"/>
    </location>
</feature>
<protein>
    <submittedName>
        <fullName evidence="9">Transcription factor bHLH25-like</fullName>
    </submittedName>
</protein>
<dbReference type="SMR" id="A0A1S4D3T7"/>
<dbReference type="Gene3D" id="4.10.280.10">
    <property type="entry name" value="Helix-loop-helix DNA-binding domain"/>
    <property type="match status" value="1"/>
</dbReference>
<organism evidence="8 9">
    <name type="scientific">Nicotiana tabacum</name>
    <name type="common">Common tobacco</name>
    <dbReference type="NCBI Taxonomy" id="4097"/>
    <lineage>
        <taxon>Eukaryota</taxon>
        <taxon>Viridiplantae</taxon>
        <taxon>Streptophyta</taxon>
        <taxon>Embryophyta</taxon>
        <taxon>Tracheophyta</taxon>
        <taxon>Spermatophyta</taxon>
        <taxon>Magnoliopsida</taxon>
        <taxon>eudicotyledons</taxon>
        <taxon>Gunneridae</taxon>
        <taxon>Pentapetalae</taxon>
        <taxon>asterids</taxon>
        <taxon>lamiids</taxon>
        <taxon>Solanales</taxon>
        <taxon>Solanaceae</taxon>
        <taxon>Nicotianoideae</taxon>
        <taxon>Nicotianeae</taxon>
        <taxon>Nicotiana</taxon>
    </lineage>
</organism>
<keyword evidence="2" id="KW-0805">Transcription regulation</keyword>
<dbReference type="InterPro" id="IPR052610">
    <property type="entry name" value="bHLH_transcription_regulator"/>
</dbReference>
<keyword evidence="8" id="KW-1185">Reference proteome</keyword>
<evidence type="ECO:0000256" key="2">
    <source>
        <dbReference type="ARBA" id="ARBA00023015"/>
    </source>
</evidence>
<dbReference type="GO" id="GO:0046983">
    <property type="term" value="F:protein dimerization activity"/>
    <property type="evidence" value="ECO:0007669"/>
    <property type="project" value="InterPro"/>
</dbReference>
<dbReference type="OrthoDB" id="1295402at2759"/>
<dbReference type="PROSITE" id="PS50888">
    <property type="entry name" value="BHLH"/>
    <property type="match status" value="1"/>
</dbReference>
<keyword evidence="5" id="KW-0175">Coiled coil</keyword>
<dbReference type="PANTHER" id="PTHR45959:SF12">
    <property type="entry name" value="TRANSCRIPTION FACTOR BHLH18-LIKE"/>
    <property type="match status" value="1"/>
</dbReference>
<evidence type="ECO:0000256" key="5">
    <source>
        <dbReference type="SAM" id="Coils"/>
    </source>
</evidence>
<evidence type="ECO:0000256" key="4">
    <source>
        <dbReference type="ARBA" id="ARBA00023242"/>
    </source>
</evidence>
<reference evidence="9" key="2">
    <citation type="submission" date="2025-08" db="UniProtKB">
        <authorList>
            <consortium name="RefSeq"/>
        </authorList>
    </citation>
    <scope>IDENTIFICATION</scope>
    <source>
        <tissue evidence="9">Leaf</tissue>
    </source>
</reference>
<evidence type="ECO:0000313" key="9">
    <source>
        <dbReference type="RefSeq" id="XP_016508031.1"/>
    </source>
</evidence>
<comment type="subcellular location">
    <subcellularLocation>
        <location evidence="1">Nucleus</location>
    </subcellularLocation>
</comment>
<dbReference type="SUPFAM" id="SSF47459">
    <property type="entry name" value="HLH, helix-loop-helix DNA-binding domain"/>
    <property type="match status" value="1"/>
</dbReference>
<evidence type="ECO:0000256" key="3">
    <source>
        <dbReference type="ARBA" id="ARBA00023163"/>
    </source>
</evidence>
<keyword evidence="3" id="KW-0804">Transcription</keyword>